<dbReference type="EMBL" id="FNOI01000002">
    <property type="protein sequence ID" value="SDW62547.1"/>
    <property type="molecule type" value="Genomic_DNA"/>
</dbReference>
<dbReference type="Proteomes" id="UP000199441">
    <property type="component" value="Unassembled WGS sequence"/>
</dbReference>
<evidence type="ECO:0000256" key="1">
    <source>
        <dbReference type="SAM" id="Coils"/>
    </source>
</evidence>
<sequence length="266" mass="29889">MLRLQQYERLIKVLVAHHSLSGPIHDLEQIRTARIDGAARKTLGSLVGELIGSYVVADEIRPPEDAMIESPETPDGFAIHMAVHLPVADFARVECELKELVDLRNNLVHHFIDQHNIGSVDGCRGAQDALVTAYSRIDQHLAQLQDWAEDMQKVRQAVAEAMQSQAVIDCFINGISSDGTVNWFAAGIVSALREAFEALVRDGWAPLAEAEKWITERHPEQLPTKYGCQSWRQVVHKAPDLELRYFVIDGERSAFYRPQTPPPKLR</sequence>
<evidence type="ECO:0000313" key="3">
    <source>
        <dbReference type="EMBL" id="SDW62547.1"/>
    </source>
</evidence>
<protein>
    <submittedName>
        <fullName evidence="3">OST-HTH/LOTUS domain-containing protein</fullName>
    </submittedName>
</protein>
<dbReference type="Pfam" id="PF12872">
    <property type="entry name" value="OST-HTH"/>
    <property type="match status" value="1"/>
</dbReference>
<accession>A0A1H2V2K4</accession>
<keyword evidence="4" id="KW-1185">Reference proteome</keyword>
<feature type="coiled-coil region" evidence="1">
    <location>
        <begin position="137"/>
        <end position="164"/>
    </location>
</feature>
<dbReference type="InterPro" id="IPR025605">
    <property type="entry name" value="OST-HTH/LOTUS_dom"/>
</dbReference>
<evidence type="ECO:0000313" key="4">
    <source>
        <dbReference type="Proteomes" id="UP000199441"/>
    </source>
</evidence>
<dbReference type="AlphaFoldDB" id="A0A1H2V2K4"/>
<organism evidence="3 4">
    <name type="scientific">Litoreibacter albidus</name>
    <dbReference type="NCBI Taxonomy" id="670155"/>
    <lineage>
        <taxon>Bacteria</taxon>
        <taxon>Pseudomonadati</taxon>
        <taxon>Pseudomonadota</taxon>
        <taxon>Alphaproteobacteria</taxon>
        <taxon>Rhodobacterales</taxon>
        <taxon>Roseobacteraceae</taxon>
        <taxon>Litoreibacter</taxon>
    </lineage>
</organism>
<reference evidence="4" key="1">
    <citation type="submission" date="2016-10" db="EMBL/GenBank/DDBJ databases">
        <authorList>
            <person name="Varghese N."/>
            <person name="Submissions S."/>
        </authorList>
    </citation>
    <scope>NUCLEOTIDE SEQUENCE [LARGE SCALE GENOMIC DNA]</scope>
    <source>
        <strain evidence="4">DSM 26922</strain>
    </source>
</reference>
<keyword evidence="1" id="KW-0175">Coiled coil</keyword>
<proteinExistence type="predicted"/>
<evidence type="ECO:0000259" key="2">
    <source>
        <dbReference type="Pfam" id="PF12872"/>
    </source>
</evidence>
<dbReference type="CDD" id="cd10146">
    <property type="entry name" value="LabA_like_C"/>
    <property type="match status" value="1"/>
</dbReference>
<gene>
    <name evidence="3" type="ORF">SAMN04488001_1377</name>
</gene>
<feature type="domain" description="HTH OST-type" evidence="2">
    <location>
        <begin position="183"/>
        <end position="244"/>
    </location>
</feature>
<name>A0A1H2V2K4_9RHOB</name>